<gene>
    <name evidence="2" type="ORF">Ga0061065_11148</name>
</gene>
<dbReference type="SUPFAM" id="SSF50475">
    <property type="entry name" value="FMN-binding split barrel"/>
    <property type="match status" value="1"/>
</dbReference>
<name>A0A0K6IQT0_9GAMM</name>
<dbReference type="InterPro" id="IPR012349">
    <property type="entry name" value="Split_barrel_FMN-bd"/>
</dbReference>
<dbReference type="RefSeq" id="WP_055464034.1">
    <property type="nucleotide sequence ID" value="NZ_CYHG01000011.1"/>
</dbReference>
<sequence length="188" mass="20917">MAQITTVEQLQTLYKAPHPITLQKAIPALEQHSQTFIEHSSFVVLATQTAQGKMDCSPRGGRGGFVQVLDSTHIAFGDHAGNNRLDTLRNILHNPEISLLFMIPGIHEVLRVKGRASLHDDEVLIERCLEGAKRPKLVVKVTISELFFHCPKAMLASQIWDSEQFTSRDILPSLGQIVLDQLGLDSFE</sequence>
<dbReference type="STRING" id="1137284.GCA_001418205_02988"/>
<dbReference type="PANTHER" id="PTHR42815:SF2">
    <property type="entry name" value="FAD-BINDING, PUTATIVE (AFU_ORTHOLOGUE AFUA_6G07600)-RELATED"/>
    <property type="match status" value="1"/>
</dbReference>
<dbReference type="PANTHER" id="PTHR42815">
    <property type="entry name" value="FAD-BINDING, PUTATIVE (AFU_ORTHOLOGUE AFUA_6G07600)-RELATED"/>
    <property type="match status" value="1"/>
</dbReference>
<dbReference type="NCBIfam" id="TIGR04025">
    <property type="entry name" value="PPOX_FMN_DR2398"/>
    <property type="match status" value="1"/>
</dbReference>
<feature type="domain" description="Pyridoxamine 5'-phosphate oxidase N-terminal" evidence="1">
    <location>
        <begin position="30"/>
        <end position="150"/>
    </location>
</feature>
<dbReference type="EMBL" id="CYHG01000011">
    <property type="protein sequence ID" value="CUB05458.1"/>
    <property type="molecule type" value="Genomic_DNA"/>
</dbReference>
<dbReference type="InterPro" id="IPR011576">
    <property type="entry name" value="Pyridox_Oxase_N"/>
</dbReference>
<evidence type="ECO:0000259" key="1">
    <source>
        <dbReference type="Pfam" id="PF01243"/>
    </source>
</evidence>
<organism evidence="2 3">
    <name type="scientific">Marinomonas fungiae</name>
    <dbReference type="NCBI Taxonomy" id="1137284"/>
    <lineage>
        <taxon>Bacteria</taxon>
        <taxon>Pseudomonadati</taxon>
        <taxon>Pseudomonadota</taxon>
        <taxon>Gammaproteobacteria</taxon>
        <taxon>Oceanospirillales</taxon>
        <taxon>Oceanospirillaceae</taxon>
        <taxon>Marinomonas</taxon>
    </lineage>
</organism>
<dbReference type="Proteomes" id="UP000182769">
    <property type="component" value="Unassembled WGS sequence"/>
</dbReference>
<evidence type="ECO:0000313" key="2">
    <source>
        <dbReference type="EMBL" id="CUB05458.1"/>
    </source>
</evidence>
<dbReference type="AlphaFoldDB" id="A0A0K6IQT0"/>
<dbReference type="Gene3D" id="2.30.110.10">
    <property type="entry name" value="Electron Transport, Fmn-binding Protein, Chain A"/>
    <property type="match status" value="1"/>
</dbReference>
<dbReference type="InterPro" id="IPR024029">
    <property type="entry name" value="Pyridox_Oxase_FMN-dep"/>
</dbReference>
<dbReference type="OrthoDB" id="9796486at2"/>
<evidence type="ECO:0000313" key="3">
    <source>
        <dbReference type="Proteomes" id="UP000182769"/>
    </source>
</evidence>
<protein>
    <submittedName>
        <fullName evidence="2">PPOX class probable FMN-dependent enzyme, DR_2398 family</fullName>
    </submittedName>
</protein>
<proteinExistence type="predicted"/>
<accession>A0A0K6IQT0</accession>
<keyword evidence="3" id="KW-1185">Reference proteome</keyword>
<dbReference type="Pfam" id="PF01243">
    <property type="entry name" value="PNPOx_N"/>
    <property type="match status" value="1"/>
</dbReference>
<reference evidence="3" key="1">
    <citation type="submission" date="2015-08" db="EMBL/GenBank/DDBJ databases">
        <authorList>
            <person name="Varghese N."/>
        </authorList>
    </citation>
    <scope>NUCLEOTIDE SEQUENCE [LARGE SCALE GENOMIC DNA]</scope>
    <source>
        <strain evidence="3">JCM 18476</strain>
    </source>
</reference>